<dbReference type="InterPro" id="IPR024337">
    <property type="entry name" value="tRNA_splic_suSen54"/>
</dbReference>
<gene>
    <name evidence="5" type="ORF">OSTLU_18657</name>
</gene>
<dbReference type="HOGENOM" id="CLU_832584_0_0_1"/>
<sequence length="334" mass="37455">MATEAATRDARGAVFRRGAKATQTPVDGALSEAQKTRRASALASLRAHCDATRGQKSAVMPCAIWRATKRRAEVVRHRGRHFTRFGCARGDGVWLSAEECAFLVETERLALFFSEKDERCASVRAVYRLMARVGVSREAYLAYAHVCRLGYVCRRFGSAWTMEARASDADLVAATEGLGIWKRAREGEDGAVDDDRDAVKRRKIAPSTREIKKTPRQRELQSRRWWFASGAIEHEWIGPEIDAAIEANAKPPYAMTLEYDETPVRVAPTFQVYQPNRNFSKKSPDPVSFYLYVASERPPNGRETRSLIEQANGKPVRVASCRQSTVMMFTLSDA</sequence>
<dbReference type="RefSeq" id="XP_001422092.1">
    <property type="nucleotide sequence ID" value="XM_001422055.1"/>
</dbReference>
<evidence type="ECO:0000256" key="3">
    <source>
        <dbReference type="SAM" id="MobiDB-lite"/>
    </source>
</evidence>
<dbReference type="GO" id="GO:0000214">
    <property type="term" value="C:tRNA-intron endonuclease complex"/>
    <property type="evidence" value="ECO:0007669"/>
    <property type="project" value="TreeGrafter"/>
</dbReference>
<protein>
    <recommendedName>
        <fullName evidence="4">tRNA-splicing endonuclease subunit Sen54 N-terminal domain-containing protein</fullName>
    </recommendedName>
</protein>
<dbReference type="KEGG" id="olu:OSTLU_18657"/>
<proteinExistence type="inferred from homology"/>
<dbReference type="GeneID" id="5006150"/>
<dbReference type="Gramene" id="ABP00409">
    <property type="protein sequence ID" value="ABP00409"/>
    <property type="gene ID" value="OSTLU_18657"/>
</dbReference>
<feature type="domain" description="tRNA-splicing endonuclease subunit Sen54 N-terminal" evidence="4">
    <location>
        <begin position="50"/>
        <end position="112"/>
    </location>
</feature>
<evidence type="ECO:0000256" key="1">
    <source>
        <dbReference type="ARBA" id="ARBA00005736"/>
    </source>
</evidence>
<reference evidence="5 6" key="1">
    <citation type="journal article" date="2007" name="Proc. Natl. Acad. Sci. U.S.A.">
        <title>The tiny eukaryote Ostreococcus provides genomic insights into the paradox of plankton speciation.</title>
        <authorList>
            <person name="Palenik B."/>
            <person name="Grimwood J."/>
            <person name="Aerts A."/>
            <person name="Rouze P."/>
            <person name="Salamov A."/>
            <person name="Putnam N."/>
            <person name="Dupont C."/>
            <person name="Jorgensen R."/>
            <person name="Derelle E."/>
            <person name="Rombauts S."/>
            <person name="Zhou K."/>
            <person name="Otillar R."/>
            <person name="Merchant S.S."/>
            <person name="Podell S."/>
            <person name="Gaasterland T."/>
            <person name="Napoli C."/>
            <person name="Gendler K."/>
            <person name="Manuell A."/>
            <person name="Tai V."/>
            <person name="Vallon O."/>
            <person name="Piganeau G."/>
            <person name="Jancek S."/>
            <person name="Heijde M."/>
            <person name="Jabbari K."/>
            <person name="Bowler C."/>
            <person name="Lohr M."/>
            <person name="Robbens S."/>
            <person name="Werner G."/>
            <person name="Dubchak I."/>
            <person name="Pazour G.J."/>
            <person name="Ren Q."/>
            <person name="Paulsen I."/>
            <person name="Delwiche C."/>
            <person name="Schmutz J."/>
            <person name="Rokhsar D."/>
            <person name="Van de Peer Y."/>
            <person name="Moreau H."/>
            <person name="Grigoriev I.V."/>
        </authorList>
    </citation>
    <scope>NUCLEOTIDE SEQUENCE [LARGE SCALE GENOMIC DNA]</scope>
    <source>
        <strain evidence="5 6">CCE9901</strain>
    </source>
</reference>
<comment type="similarity">
    <text evidence="1">Belongs to the SEN54 family.</text>
</comment>
<dbReference type="STRING" id="436017.A4S9M4"/>
<dbReference type="PANTHER" id="PTHR21027:SF1">
    <property type="entry name" value="TRNA-SPLICING ENDONUCLEASE SUBUNIT SEN54"/>
    <property type="match status" value="1"/>
</dbReference>
<dbReference type="OrthoDB" id="514732at2759"/>
<accession>A4S9M4</accession>
<dbReference type="InterPro" id="IPR024336">
    <property type="entry name" value="tRNA_splic_suSen54_N"/>
</dbReference>
<evidence type="ECO:0000259" key="4">
    <source>
        <dbReference type="Pfam" id="PF12928"/>
    </source>
</evidence>
<feature type="region of interest" description="Disordered" evidence="3">
    <location>
        <begin position="1"/>
        <end position="20"/>
    </location>
</feature>
<evidence type="ECO:0000256" key="2">
    <source>
        <dbReference type="ARBA" id="ARBA00022694"/>
    </source>
</evidence>
<dbReference type="PANTHER" id="PTHR21027">
    <property type="entry name" value="TRNA-SPLICING ENDONUCLEASE SUBUNIT SEN54"/>
    <property type="match status" value="1"/>
</dbReference>
<dbReference type="GO" id="GO:0000379">
    <property type="term" value="P:tRNA-type intron splice site recognition and cleavage"/>
    <property type="evidence" value="ECO:0007669"/>
    <property type="project" value="TreeGrafter"/>
</dbReference>
<keyword evidence="2" id="KW-0819">tRNA processing</keyword>
<evidence type="ECO:0000313" key="5">
    <source>
        <dbReference type="EMBL" id="ABP00409.1"/>
    </source>
</evidence>
<dbReference type="Proteomes" id="UP000001568">
    <property type="component" value="Chromosome 17"/>
</dbReference>
<dbReference type="Pfam" id="PF12928">
    <property type="entry name" value="tRNA_int_end_N2"/>
    <property type="match status" value="1"/>
</dbReference>
<dbReference type="EMBL" id="CP000597">
    <property type="protein sequence ID" value="ABP00409.1"/>
    <property type="molecule type" value="Genomic_DNA"/>
</dbReference>
<feature type="compositionally biased region" description="Basic and acidic residues" evidence="3">
    <location>
        <begin position="1"/>
        <end position="11"/>
    </location>
</feature>
<name>A4S9M4_OSTLU</name>
<evidence type="ECO:0000313" key="6">
    <source>
        <dbReference type="Proteomes" id="UP000001568"/>
    </source>
</evidence>
<organism evidence="5 6">
    <name type="scientific">Ostreococcus lucimarinus (strain CCE9901)</name>
    <dbReference type="NCBI Taxonomy" id="436017"/>
    <lineage>
        <taxon>Eukaryota</taxon>
        <taxon>Viridiplantae</taxon>
        <taxon>Chlorophyta</taxon>
        <taxon>Mamiellophyceae</taxon>
        <taxon>Mamiellales</taxon>
        <taxon>Bathycoccaceae</taxon>
        <taxon>Ostreococcus</taxon>
    </lineage>
</organism>
<dbReference type="OMA" id="GCCWESF"/>
<dbReference type="AlphaFoldDB" id="A4S9M4"/>
<keyword evidence="6" id="KW-1185">Reference proteome</keyword>